<dbReference type="InParanoid" id="G7YHD0"/>
<protein>
    <submittedName>
        <fullName evidence="1">Uncharacterized protein</fullName>
    </submittedName>
</protein>
<proteinExistence type="predicted"/>
<reference key="2">
    <citation type="submission" date="2011-10" db="EMBL/GenBank/DDBJ databases">
        <title>The genome and transcriptome sequence of Clonorchis sinensis provide insights into the carcinogenic liver fluke.</title>
        <authorList>
            <person name="Wang X."/>
            <person name="Huang Y."/>
            <person name="Chen W."/>
            <person name="Liu H."/>
            <person name="Guo L."/>
            <person name="Chen Y."/>
            <person name="Luo F."/>
            <person name="Zhou W."/>
            <person name="Sun J."/>
            <person name="Mao Q."/>
            <person name="Liang P."/>
            <person name="Zhou C."/>
            <person name="Tian Y."/>
            <person name="Men J."/>
            <person name="Lv X."/>
            <person name="Huang L."/>
            <person name="Zhou J."/>
            <person name="Hu Y."/>
            <person name="Li R."/>
            <person name="Zhang F."/>
            <person name="Lei H."/>
            <person name="Li X."/>
            <person name="Hu X."/>
            <person name="Liang C."/>
            <person name="Xu J."/>
            <person name="Wu Z."/>
            <person name="Yu X."/>
        </authorList>
    </citation>
    <scope>NUCLEOTIDE SEQUENCE</scope>
    <source>
        <strain>Henan</strain>
    </source>
</reference>
<dbReference type="EMBL" id="DF143281">
    <property type="protein sequence ID" value="GAA52363.1"/>
    <property type="molecule type" value="Genomic_DNA"/>
</dbReference>
<keyword evidence="2" id="KW-1185">Reference proteome</keyword>
<organism evidence="1 2">
    <name type="scientific">Clonorchis sinensis</name>
    <name type="common">Chinese liver fluke</name>
    <dbReference type="NCBI Taxonomy" id="79923"/>
    <lineage>
        <taxon>Eukaryota</taxon>
        <taxon>Metazoa</taxon>
        <taxon>Spiralia</taxon>
        <taxon>Lophotrochozoa</taxon>
        <taxon>Platyhelminthes</taxon>
        <taxon>Trematoda</taxon>
        <taxon>Digenea</taxon>
        <taxon>Opisthorchiida</taxon>
        <taxon>Opisthorchiata</taxon>
        <taxon>Opisthorchiidae</taxon>
        <taxon>Clonorchis</taxon>
    </lineage>
</organism>
<dbReference type="Proteomes" id="UP000008909">
    <property type="component" value="Unassembled WGS sequence"/>
</dbReference>
<name>G7YHD0_CLOSI</name>
<accession>G7YHD0</accession>
<evidence type="ECO:0000313" key="1">
    <source>
        <dbReference type="EMBL" id="GAA52363.1"/>
    </source>
</evidence>
<evidence type="ECO:0000313" key="2">
    <source>
        <dbReference type="Proteomes" id="UP000008909"/>
    </source>
</evidence>
<dbReference type="AlphaFoldDB" id="G7YHD0"/>
<sequence>MITRQMEELENCYCVHHSRGIIDQRCVGDIAGSRFWASKVQCFVNCMVNGNVQPNISQVSQTDSDRAWNIICYLGSCNTQRHANSPSDTNKLVPVGHMQDAIDFLCNNAFR</sequence>
<gene>
    <name evidence="1" type="ORF">CLF_107930</name>
</gene>
<reference evidence="1" key="1">
    <citation type="journal article" date="2011" name="Genome Biol.">
        <title>The draft genome of the carcinogenic human liver fluke Clonorchis sinensis.</title>
        <authorList>
            <person name="Wang X."/>
            <person name="Chen W."/>
            <person name="Huang Y."/>
            <person name="Sun J."/>
            <person name="Men J."/>
            <person name="Liu H."/>
            <person name="Luo F."/>
            <person name="Guo L."/>
            <person name="Lv X."/>
            <person name="Deng C."/>
            <person name="Zhou C."/>
            <person name="Fan Y."/>
            <person name="Li X."/>
            <person name="Huang L."/>
            <person name="Hu Y."/>
            <person name="Liang C."/>
            <person name="Hu X."/>
            <person name="Xu J."/>
            <person name="Yu X."/>
        </authorList>
    </citation>
    <scope>NUCLEOTIDE SEQUENCE [LARGE SCALE GENOMIC DNA]</scope>
    <source>
        <strain evidence="1">Henan</strain>
    </source>
</reference>